<comment type="caution">
    <text evidence="1">The sequence shown here is derived from an EMBL/GenBank/DDBJ whole genome shotgun (WGS) entry which is preliminary data.</text>
</comment>
<evidence type="ECO:0000313" key="2">
    <source>
        <dbReference type="Proteomes" id="UP000015688"/>
    </source>
</evidence>
<dbReference type="PATRIC" id="fig|1233171.3.peg.3464"/>
<sequence>MRIEKLIEKLQEFKSQYGDIEVYNSSSGYIVECVETGDCGEDEEMYIVLD</sequence>
<accession>T4V7W6</accession>
<dbReference type="EMBL" id="AVNC01000023">
    <property type="protein sequence ID" value="EQK39819.1"/>
    <property type="molecule type" value="Genomic_DNA"/>
</dbReference>
<dbReference type="RefSeq" id="WP_021434574.1">
    <property type="nucleotide sequence ID" value="NZ_AVNC01000023.1"/>
</dbReference>
<dbReference type="AlphaFoldDB" id="T4V7W6"/>
<evidence type="ECO:0000313" key="1">
    <source>
        <dbReference type="EMBL" id="EQK39819.1"/>
    </source>
</evidence>
<reference evidence="1 2" key="1">
    <citation type="submission" date="2013-06" db="EMBL/GenBank/DDBJ databases">
        <authorList>
            <person name="Walk S."/>
            <person name="Aronoff D."/>
            <person name="Young V.Y."/>
            <person name="Marsh J."/>
            <person name="Harrison L."/>
            <person name="Daugherty S.C."/>
            <person name="Shefchek K.A."/>
            <person name="Hine E.E."/>
            <person name="Tallon L.J."/>
            <person name="Sadzewicz L.K."/>
            <person name="Rasko D.A."/>
        </authorList>
    </citation>
    <scope>NUCLEOTIDE SEQUENCE [LARGE SCALE GENOMIC DNA]</scope>
    <source>
        <strain evidence="1 2">ATCC 638</strain>
    </source>
</reference>
<gene>
    <name evidence="1" type="ORF">C672_3597</name>
</gene>
<protein>
    <submittedName>
        <fullName evidence="1">Uncharacterized protein</fullName>
    </submittedName>
</protein>
<organism evidence="1 2">
    <name type="scientific">Paraclostridium bifermentans ATCC 638 = DSM 14991</name>
    <dbReference type="NCBI Taxonomy" id="1233171"/>
    <lineage>
        <taxon>Bacteria</taxon>
        <taxon>Bacillati</taxon>
        <taxon>Bacillota</taxon>
        <taxon>Clostridia</taxon>
        <taxon>Peptostreptococcales</taxon>
        <taxon>Peptostreptococcaceae</taxon>
        <taxon>Paraclostridium</taxon>
    </lineage>
</organism>
<proteinExistence type="predicted"/>
<name>T4V7W6_PARBF</name>
<dbReference type="Proteomes" id="UP000015688">
    <property type="component" value="Unassembled WGS sequence"/>
</dbReference>